<name>A0A6A7BI03_9PLEO</name>
<gene>
    <name evidence="1" type="ORF">T440DRAFT_203202</name>
</gene>
<keyword evidence="2" id="KW-1185">Reference proteome</keyword>
<evidence type="ECO:0000313" key="2">
    <source>
        <dbReference type="Proteomes" id="UP000799423"/>
    </source>
</evidence>
<dbReference type="AlphaFoldDB" id="A0A6A7BI03"/>
<protein>
    <submittedName>
        <fullName evidence="1">Uncharacterized protein</fullName>
    </submittedName>
</protein>
<sequence>MFPPRPAGLQHAHWPGVQSCPLLRLLTTLFSTWVGNLGGVLGLDSRAIIQTSQSSIGGRIISRRFSWGIAGMGFSYAVLRTHGHVARNHYHDTLSVVDMRHTCTYSLCVFAGSRRPAPVLPKVVVALCCITHARTYMKGNCTSIKKHIYFLFSECNPQPQSPMLVIVRSFPFSRAPGARRS</sequence>
<reference evidence="1" key="1">
    <citation type="submission" date="2020-01" db="EMBL/GenBank/DDBJ databases">
        <authorList>
            <consortium name="DOE Joint Genome Institute"/>
            <person name="Haridas S."/>
            <person name="Albert R."/>
            <person name="Binder M."/>
            <person name="Bloem J."/>
            <person name="Labutti K."/>
            <person name="Salamov A."/>
            <person name="Andreopoulos B."/>
            <person name="Baker S.E."/>
            <person name="Barry K."/>
            <person name="Bills G."/>
            <person name="Bluhm B.H."/>
            <person name="Cannon C."/>
            <person name="Castanera R."/>
            <person name="Culley D.E."/>
            <person name="Daum C."/>
            <person name="Ezra D."/>
            <person name="Gonzalez J.B."/>
            <person name="Henrissat B."/>
            <person name="Kuo A."/>
            <person name="Liang C."/>
            <person name="Lipzen A."/>
            <person name="Lutzoni F."/>
            <person name="Magnuson J."/>
            <person name="Mondo S."/>
            <person name="Nolan M."/>
            <person name="Ohm R."/>
            <person name="Pangilinan J."/>
            <person name="Park H.-J."/>
            <person name="Ramirez L."/>
            <person name="Alfaro M."/>
            <person name="Sun H."/>
            <person name="Tritt A."/>
            <person name="Yoshinaga Y."/>
            <person name="Zwiers L.-H."/>
            <person name="Turgeon B.G."/>
            <person name="Goodwin S.B."/>
            <person name="Spatafora J.W."/>
            <person name="Crous P.W."/>
            <person name="Grigoriev I.V."/>
        </authorList>
    </citation>
    <scope>NUCLEOTIDE SEQUENCE</scope>
    <source>
        <strain evidence="1">IPT5</strain>
    </source>
</reference>
<dbReference type="Proteomes" id="UP000799423">
    <property type="component" value="Unassembled WGS sequence"/>
</dbReference>
<dbReference type="PROSITE" id="PS51257">
    <property type="entry name" value="PROKAR_LIPOPROTEIN"/>
    <property type="match status" value="1"/>
</dbReference>
<accession>A0A6A7BI03</accession>
<dbReference type="EMBL" id="MU006291">
    <property type="protein sequence ID" value="KAF2855071.1"/>
    <property type="molecule type" value="Genomic_DNA"/>
</dbReference>
<proteinExistence type="predicted"/>
<organism evidence="1 2">
    <name type="scientific">Plenodomus tracheiphilus IPT5</name>
    <dbReference type="NCBI Taxonomy" id="1408161"/>
    <lineage>
        <taxon>Eukaryota</taxon>
        <taxon>Fungi</taxon>
        <taxon>Dikarya</taxon>
        <taxon>Ascomycota</taxon>
        <taxon>Pezizomycotina</taxon>
        <taxon>Dothideomycetes</taxon>
        <taxon>Pleosporomycetidae</taxon>
        <taxon>Pleosporales</taxon>
        <taxon>Pleosporineae</taxon>
        <taxon>Leptosphaeriaceae</taxon>
        <taxon>Plenodomus</taxon>
    </lineage>
</organism>
<evidence type="ECO:0000313" key="1">
    <source>
        <dbReference type="EMBL" id="KAF2855071.1"/>
    </source>
</evidence>